<keyword evidence="9" id="KW-0539">Nucleus</keyword>
<name>A7RZV7_NEMVE</name>
<sequence length="232" mass="25147">MAAQDNTRPLQTCELRAMFCEHGLLDKADGSSKFAQGDTQVMAAAYGPVEVKLNKELIDRATLEVIFRPKIGIPGCSEKLVEGIIRNSCEPIVLTALHPRASLTIVVQVVQNSGSLLSCAVNAACLAMMDAGFPMRCMMCGITCAITEQDELVLDPTLEQERKATAVLTFVFDSVNQNLLTSSTKGSFDVDQYNKCLAASKAAMGNILAFYRQSVERKLSKVSEALILLSFT</sequence>
<keyword evidence="7" id="KW-0271">Exosome</keyword>
<dbReference type="Pfam" id="PF01138">
    <property type="entry name" value="RNase_PH"/>
    <property type="match status" value="1"/>
</dbReference>
<comment type="similarity">
    <text evidence="3">Belongs to the RNase PH family.</text>
</comment>
<dbReference type="Proteomes" id="UP000001593">
    <property type="component" value="Unassembled WGS sequence"/>
</dbReference>
<evidence type="ECO:0000256" key="5">
    <source>
        <dbReference type="ARBA" id="ARBA00022552"/>
    </source>
</evidence>
<dbReference type="GO" id="GO:0005730">
    <property type="term" value="C:nucleolus"/>
    <property type="evidence" value="ECO:0000318"/>
    <property type="project" value="GO_Central"/>
</dbReference>
<dbReference type="GO" id="GO:0000177">
    <property type="term" value="C:cytoplasmic exosome (RNase complex)"/>
    <property type="evidence" value="ECO:0000318"/>
    <property type="project" value="GO_Central"/>
</dbReference>
<dbReference type="eggNOG" id="KOG1069">
    <property type="taxonomic scope" value="Eukaryota"/>
</dbReference>
<comment type="subunit">
    <text evidence="10">Homodimer. Component of the RNA exosome core complex (Exo-9), composed of EXOSC1, EXOSC2, EXOSC3, EXOSC4, EXOSC5, EXOSC6, EXOSC7, EXOSC8 and EXOSC9; within the complex interacts with EXOSC3, EXOSC8, and EXOSC9. The catalytically inactive RNA exosome core complex (Exo-9) associates with the catalytic subunit EXOSC10/RRP6. Exo-9 may associate with DIS3 to form the nucleolar exosome complex, or DIS3L to form the cytoplasmic exosome complex. Exo-9 is formed by a hexameric base ring consisting of the heterodimers EXOSC4-EXOSC9, EXOSC5-EXOSC8 and EXOSC6-EXOSC7, and a cap ring consisting of EXOSC1, EXOSC2 and EXOSC3. The RNA exosome complex associates with cofactors C1D/RRP47, MPHOSPH6/MPP6 and MTREX/MTR4. Interacts with GTPBP1. Interacts with ZC3HAV1. Interacts with DDX17 only in the presence of ZC3HAV1 in an RNA-independent manner.</text>
</comment>
<dbReference type="GO" id="GO:0003723">
    <property type="term" value="F:RNA binding"/>
    <property type="evidence" value="ECO:0000318"/>
    <property type="project" value="GO_Central"/>
</dbReference>
<keyword evidence="17" id="KW-1185">Reference proteome</keyword>
<dbReference type="PANTHER" id="PTHR11953:SF1">
    <property type="entry name" value="EXOSOME COMPLEX COMPONENT RRP46"/>
    <property type="match status" value="1"/>
</dbReference>
<dbReference type="Pfam" id="PF03725">
    <property type="entry name" value="RNase_PH_C"/>
    <property type="match status" value="1"/>
</dbReference>
<dbReference type="InterPro" id="IPR015847">
    <property type="entry name" value="ExoRNase_PH_dom2"/>
</dbReference>
<keyword evidence="4" id="KW-0963">Cytoplasm</keyword>
<accession>A7RZV7</accession>
<evidence type="ECO:0000256" key="13">
    <source>
        <dbReference type="ARBA" id="ARBA00083630"/>
    </source>
</evidence>
<dbReference type="STRING" id="45351.A7RZV7"/>
<dbReference type="InterPro" id="IPR050080">
    <property type="entry name" value="RNase_PH"/>
</dbReference>
<reference evidence="16 17" key="1">
    <citation type="journal article" date="2007" name="Science">
        <title>Sea anemone genome reveals ancestral eumetazoan gene repertoire and genomic organization.</title>
        <authorList>
            <person name="Putnam N.H."/>
            <person name="Srivastava M."/>
            <person name="Hellsten U."/>
            <person name="Dirks B."/>
            <person name="Chapman J."/>
            <person name="Salamov A."/>
            <person name="Terry A."/>
            <person name="Shapiro H."/>
            <person name="Lindquist E."/>
            <person name="Kapitonov V.V."/>
            <person name="Jurka J."/>
            <person name="Genikhovich G."/>
            <person name="Grigoriev I.V."/>
            <person name="Lucas S.M."/>
            <person name="Steele R.E."/>
            <person name="Finnerty J.R."/>
            <person name="Technau U."/>
            <person name="Martindale M.Q."/>
            <person name="Rokhsar D.S."/>
        </authorList>
    </citation>
    <scope>NUCLEOTIDE SEQUENCE [LARGE SCALE GENOMIC DNA]</scope>
    <source>
        <strain evidence="17">CH2 X CH6</strain>
    </source>
</reference>
<evidence type="ECO:0000256" key="11">
    <source>
        <dbReference type="ARBA" id="ARBA00069877"/>
    </source>
</evidence>
<comment type="subcellular location">
    <subcellularLocation>
        <location evidence="1">Cytoplasm</location>
    </subcellularLocation>
    <subcellularLocation>
        <location evidence="2">Nucleus</location>
        <location evidence="2">Nucleolus</location>
    </subcellularLocation>
</comment>
<dbReference type="SUPFAM" id="SSF55666">
    <property type="entry name" value="Ribonuclease PH domain 2-like"/>
    <property type="match status" value="1"/>
</dbReference>
<dbReference type="GO" id="GO:0006364">
    <property type="term" value="P:rRNA processing"/>
    <property type="evidence" value="ECO:0007669"/>
    <property type="project" value="UniProtKB-KW"/>
</dbReference>
<evidence type="ECO:0000256" key="2">
    <source>
        <dbReference type="ARBA" id="ARBA00004604"/>
    </source>
</evidence>
<evidence type="ECO:0000256" key="7">
    <source>
        <dbReference type="ARBA" id="ARBA00022835"/>
    </source>
</evidence>
<dbReference type="CDD" id="cd11372">
    <property type="entry name" value="RNase_PH_RRP46"/>
    <property type="match status" value="1"/>
</dbReference>
<dbReference type="InterPro" id="IPR036345">
    <property type="entry name" value="ExoRNase_PH_dom2_sf"/>
</dbReference>
<evidence type="ECO:0000259" key="14">
    <source>
        <dbReference type="Pfam" id="PF01138"/>
    </source>
</evidence>
<evidence type="ECO:0000313" key="17">
    <source>
        <dbReference type="Proteomes" id="UP000001593"/>
    </source>
</evidence>
<evidence type="ECO:0000256" key="3">
    <source>
        <dbReference type="ARBA" id="ARBA00006678"/>
    </source>
</evidence>
<dbReference type="AlphaFoldDB" id="A7RZV7"/>
<proteinExistence type="inferred from homology"/>
<evidence type="ECO:0000256" key="8">
    <source>
        <dbReference type="ARBA" id="ARBA00023125"/>
    </source>
</evidence>
<dbReference type="InterPro" id="IPR001247">
    <property type="entry name" value="ExoRNase_PH_dom1"/>
</dbReference>
<evidence type="ECO:0000313" key="16">
    <source>
        <dbReference type="EMBL" id="EDO43013.1"/>
    </source>
</evidence>
<dbReference type="InParanoid" id="A7RZV7"/>
<gene>
    <name evidence="16" type="ORF">NEMVEDRAFT_v1g99151</name>
</gene>
<dbReference type="EMBL" id="DS469558">
    <property type="protein sequence ID" value="EDO43013.1"/>
    <property type="molecule type" value="Genomic_DNA"/>
</dbReference>
<dbReference type="GO" id="GO:0071051">
    <property type="term" value="P:poly(A)-dependent snoRNA 3'-end processing"/>
    <property type="evidence" value="ECO:0000318"/>
    <property type="project" value="GO_Central"/>
</dbReference>
<keyword evidence="5" id="KW-0698">rRNA processing</keyword>
<feature type="domain" description="Exoribonuclease phosphorolytic" evidence="15">
    <location>
        <begin position="137"/>
        <end position="202"/>
    </location>
</feature>
<dbReference type="GO" id="GO:0000176">
    <property type="term" value="C:nuclear exosome (RNase complex)"/>
    <property type="evidence" value="ECO:0000318"/>
    <property type="project" value="GO_Central"/>
</dbReference>
<dbReference type="KEGG" id="nve:5514916"/>
<dbReference type="PhylomeDB" id="A7RZV7"/>
<dbReference type="FunFam" id="3.30.230.70:FF:000012">
    <property type="entry name" value="exosome complex component RRP46"/>
    <property type="match status" value="1"/>
</dbReference>
<dbReference type="SUPFAM" id="SSF54211">
    <property type="entry name" value="Ribosomal protein S5 domain 2-like"/>
    <property type="match status" value="1"/>
</dbReference>
<dbReference type="GO" id="GO:0034475">
    <property type="term" value="P:U4 snRNA 3'-end processing"/>
    <property type="evidence" value="ECO:0000318"/>
    <property type="project" value="GO_Central"/>
</dbReference>
<dbReference type="OrthoDB" id="27298at2759"/>
<dbReference type="PANTHER" id="PTHR11953">
    <property type="entry name" value="EXOSOME COMPLEX COMPONENT"/>
    <property type="match status" value="1"/>
</dbReference>
<evidence type="ECO:0000256" key="1">
    <source>
        <dbReference type="ARBA" id="ARBA00004496"/>
    </source>
</evidence>
<dbReference type="InterPro" id="IPR020568">
    <property type="entry name" value="Ribosomal_Su5_D2-typ_SF"/>
</dbReference>
<keyword evidence="8" id="KW-0238">DNA-binding</keyword>
<dbReference type="OMA" id="CIINEQG"/>
<dbReference type="GO" id="GO:0016075">
    <property type="term" value="P:rRNA catabolic process"/>
    <property type="evidence" value="ECO:0000318"/>
    <property type="project" value="GO_Central"/>
</dbReference>
<evidence type="ECO:0000259" key="15">
    <source>
        <dbReference type="Pfam" id="PF03725"/>
    </source>
</evidence>
<dbReference type="InterPro" id="IPR027408">
    <property type="entry name" value="PNPase/RNase_PH_dom_sf"/>
</dbReference>
<evidence type="ECO:0000256" key="10">
    <source>
        <dbReference type="ARBA" id="ARBA00063400"/>
    </source>
</evidence>
<feature type="domain" description="Exoribonuclease phosphorolytic" evidence="14">
    <location>
        <begin position="14"/>
        <end position="134"/>
    </location>
</feature>
<dbReference type="GO" id="GO:0003677">
    <property type="term" value="F:DNA binding"/>
    <property type="evidence" value="ECO:0007669"/>
    <property type="project" value="UniProtKB-KW"/>
</dbReference>
<evidence type="ECO:0000256" key="4">
    <source>
        <dbReference type="ARBA" id="ARBA00022490"/>
    </source>
</evidence>
<organism evidence="16 17">
    <name type="scientific">Nematostella vectensis</name>
    <name type="common">Starlet sea anemone</name>
    <dbReference type="NCBI Taxonomy" id="45351"/>
    <lineage>
        <taxon>Eukaryota</taxon>
        <taxon>Metazoa</taxon>
        <taxon>Cnidaria</taxon>
        <taxon>Anthozoa</taxon>
        <taxon>Hexacorallia</taxon>
        <taxon>Actiniaria</taxon>
        <taxon>Edwardsiidae</taxon>
        <taxon>Nematostella</taxon>
    </lineage>
</organism>
<evidence type="ECO:0000256" key="9">
    <source>
        <dbReference type="ARBA" id="ARBA00023242"/>
    </source>
</evidence>
<keyword evidence="6" id="KW-0597">Phosphoprotein</keyword>
<dbReference type="GO" id="GO:0071028">
    <property type="term" value="P:nuclear mRNA surveillance"/>
    <property type="evidence" value="ECO:0000318"/>
    <property type="project" value="GO_Central"/>
</dbReference>
<dbReference type="Gene3D" id="3.30.230.70">
    <property type="entry name" value="GHMP Kinase, N-terminal domain"/>
    <property type="match status" value="1"/>
</dbReference>
<evidence type="ECO:0000256" key="6">
    <source>
        <dbReference type="ARBA" id="ARBA00022553"/>
    </source>
</evidence>
<dbReference type="HOGENOM" id="CLU_063514_2_3_1"/>
<protein>
    <recommendedName>
        <fullName evidence="11">Exosome complex component RRP46</fullName>
    </recommendedName>
    <alternativeName>
        <fullName evidence="13">Exosome component 5</fullName>
    </alternativeName>
    <alternativeName>
        <fullName evidence="12">Ribosomal RNA-processing protein 46</fullName>
    </alternativeName>
</protein>
<evidence type="ECO:0000256" key="12">
    <source>
        <dbReference type="ARBA" id="ARBA00077932"/>
    </source>
</evidence>